<feature type="region of interest" description="Disordered" evidence="1">
    <location>
        <begin position="1"/>
        <end position="112"/>
    </location>
</feature>
<gene>
    <name evidence="2" type="ORF">Q5P01_021888</name>
</gene>
<feature type="compositionally biased region" description="Gly residues" evidence="1">
    <location>
        <begin position="84"/>
        <end position="93"/>
    </location>
</feature>
<organism evidence="2 3">
    <name type="scientific">Channa striata</name>
    <name type="common">Snakehead murrel</name>
    <name type="synonym">Ophicephalus striatus</name>
    <dbReference type="NCBI Taxonomy" id="64152"/>
    <lineage>
        <taxon>Eukaryota</taxon>
        <taxon>Metazoa</taxon>
        <taxon>Chordata</taxon>
        <taxon>Craniata</taxon>
        <taxon>Vertebrata</taxon>
        <taxon>Euteleostomi</taxon>
        <taxon>Actinopterygii</taxon>
        <taxon>Neopterygii</taxon>
        <taxon>Teleostei</taxon>
        <taxon>Neoteleostei</taxon>
        <taxon>Acanthomorphata</taxon>
        <taxon>Anabantaria</taxon>
        <taxon>Anabantiformes</taxon>
        <taxon>Channoidei</taxon>
        <taxon>Channidae</taxon>
        <taxon>Channa</taxon>
    </lineage>
</organism>
<feature type="compositionally biased region" description="Basic and acidic residues" evidence="1">
    <location>
        <begin position="73"/>
        <end position="82"/>
    </location>
</feature>
<feature type="compositionally biased region" description="Polar residues" evidence="1">
    <location>
        <begin position="11"/>
        <end position="20"/>
    </location>
</feature>
<dbReference type="EMBL" id="JAUPFM010000017">
    <property type="protein sequence ID" value="KAK2824713.1"/>
    <property type="molecule type" value="Genomic_DNA"/>
</dbReference>
<sequence>MMALDEESQHLSRWNRSILSADTPERRRLSSDLVSPPPAAKQKVNCDRKRHRDGSARTYGGVVEGAIKSALGGKDKSGDKKKTGGGGGGGFSLFGGNKKKEQGGADEGKGGFISNMFDKGDDNKAGGKKSGFSGLFAEQGGAGAAGVADGGVCEYTPPGENAGASGGAGGADLYDDLLNVATEMSGGHDANLQPHPGV</sequence>
<protein>
    <submittedName>
        <fullName evidence="2">Uncharacterized protein</fullName>
    </submittedName>
</protein>
<evidence type="ECO:0000256" key="1">
    <source>
        <dbReference type="SAM" id="MobiDB-lite"/>
    </source>
</evidence>
<proteinExistence type="predicted"/>
<evidence type="ECO:0000313" key="3">
    <source>
        <dbReference type="Proteomes" id="UP001187415"/>
    </source>
</evidence>
<name>A0AA88LWK3_CHASR</name>
<reference evidence="2" key="1">
    <citation type="submission" date="2023-07" db="EMBL/GenBank/DDBJ databases">
        <title>Chromosome-level Genome Assembly of Striped Snakehead (Channa striata).</title>
        <authorList>
            <person name="Liu H."/>
        </authorList>
    </citation>
    <scope>NUCLEOTIDE SEQUENCE</scope>
    <source>
        <strain evidence="2">Gz</strain>
        <tissue evidence="2">Muscle</tissue>
    </source>
</reference>
<dbReference type="Proteomes" id="UP001187415">
    <property type="component" value="Unassembled WGS sequence"/>
</dbReference>
<comment type="caution">
    <text evidence="2">The sequence shown here is derived from an EMBL/GenBank/DDBJ whole genome shotgun (WGS) entry which is preliminary data.</text>
</comment>
<accession>A0AA88LWK3</accession>
<feature type="compositionally biased region" description="Basic and acidic residues" evidence="1">
    <location>
        <begin position="98"/>
        <end position="109"/>
    </location>
</feature>
<dbReference type="AlphaFoldDB" id="A0AA88LWK3"/>
<keyword evidence="3" id="KW-1185">Reference proteome</keyword>
<evidence type="ECO:0000313" key="2">
    <source>
        <dbReference type="EMBL" id="KAK2824713.1"/>
    </source>
</evidence>